<evidence type="ECO:0000256" key="5">
    <source>
        <dbReference type="ARBA" id="ARBA00022723"/>
    </source>
</evidence>
<keyword evidence="12" id="KW-1208">Phospholipid metabolism</keyword>
<sequence length="311" mass="32451">MLSEPGARVDLVVNAGARSGADALAAVREVLLTGGVGDLRTHEVTSGGGLAEALDRVMTEPPRLLVVGGGDGTVGAAATRVAGTTTVLGVLPLGTANDFARTLELSPDPVVAAREMLGGKIVDLDVGRVNGSAYLNVASFGLSVEVTRRLTPRLKRFLGPAAYVVATLRAFRHHRPFAARLEFPAGDQEPLDLDELLQVAVGSGRHYGGGNTVSPTASPDDGLLDVYAIVKGRLRDHVSIARLLRDGSLIEHDQVRHVVTRAVDVVTTVPMPLNLDGELAATTPAAFRVDRNALHVAVPAWSRAGRLDGGA</sequence>
<dbReference type="Proteomes" id="UP000664617">
    <property type="component" value="Unassembled WGS sequence"/>
</dbReference>
<comment type="caution">
    <text evidence="14">The sequence shown here is derived from an EMBL/GenBank/DDBJ whole genome shotgun (WGS) entry which is preliminary data.</text>
</comment>
<dbReference type="InterPro" id="IPR045540">
    <property type="entry name" value="YegS/DAGK_C"/>
</dbReference>
<name>A0ABS3ID70_9MICO</name>
<dbReference type="InterPro" id="IPR017438">
    <property type="entry name" value="ATP-NAD_kinase_N"/>
</dbReference>
<keyword evidence="15" id="KW-1185">Reference proteome</keyword>
<accession>A0ABS3ID70</accession>
<evidence type="ECO:0000256" key="12">
    <source>
        <dbReference type="ARBA" id="ARBA00023264"/>
    </source>
</evidence>
<evidence type="ECO:0000259" key="13">
    <source>
        <dbReference type="PROSITE" id="PS50146"/>
    </source>
</evidence>
<feature type="domain" description="DAGKc" evidence="13">
    <location>
        <begin position="1"/>
        <end position="134"/>
    </location>
</feature>
<evidence type="ECO:0000313" key="14">
    <source>
        <dbReference type="EMBL" id="MBO0610334.1"/>
    </source>
</evidence>
<dbReference type="Pfam" id="PF19279">
    <property type="entry name" value="YegS_C"/>
    <property type="match status" value="1"/>
</dbReference>
<dbReference type="GO" id="GO:0016301">
    <property type="term" value="F:kinase activity"/>
    <property type="evidence" value="ECO:0007669"/>
    <property type="project" value="UniProtKB-KW"/>
</dbReference>
<keyword evidence="7 14" id="KW-0418">Kinase</keyword>
<dbReference type="SUPFAM" id="SSF111331">
    <property type="entry name" value="NAD kinase/diacylglycerol kinase-like"/>
    <property type="match status" value="1"/>
</dbReference>
<comment type="similarity">
    <text evidence="2">Belongs to the diacylglycerol/lipid kinase family.</text>
</comment>
<evidence type="ECO:0000256" key="3">
    <source>
        <dbReference type="ARBA" id="ARBA00022516"/>
    </source>
</evidence>
<dbReference type="InterPro" id="IPR001206">
    <property type="entry name" value="Diacylglycerol_kinase_cat_dom"/>
</dbReference>
<protein>
    <submittedName>
        <fullName evidence="14">YegS/Rv2252/BmrU family lipid kinase</fullName>
    </submittedName>
</protein>
<dbReference type="PANTHER" id="PTHR12358:SF106">
    <property type="entry name" value="LIPID KINASE YEGS"/>
    <property type="match status" value="1"/>
</dbReference>
<dbReference type="Gene3D" id="3.40.50.10330">
    <property type="entry name" value="Probable inorganic polyphosphate/atp-NAD kinase, domain 1"/>
    <property type="match status" value="1"/>
</dbReference>
<keyword evidence="4" id="KW-0808">Transferase</keyword>
<dbReference type="SMART" id="SM00046">
    <property type="entry name" value="DAGKc"/>
    <property type="match status" value="1"/>
</dbReference>
<proteinExistence type="inferred from homology"/>
<evidence type="ECO:0000256" key="6">
    <source>
        <dbReference type="ARBA" id="ARBA00022741"/>
    </source>
</evidence>
<keyword evidence="8" id="KW-0067">ATP-binding</keyword>
<dbReference type="PROSITE" id="PS50146">
    <property type="entry name" value="DAGK"/>
    <property type="match status" value="1"/>
</dbReference>
<comment type="cofactor">
    <cofactor evidence="1">
        <name>Mg(2+)</name>
        <dbReference type="ChEBI" id="CHEBI:18420"/>
    </cofactor>
</comment>
<keyword evidence="11" id="KW-0594">Phospholipid biosynthesis</keyword>
<keyword evidence="6" id="KW-0547">Nucleotide-binding</keyword>
<keyword evidence="10" id="KW-0443">Lipid metabolism</keyword>
<dbReference type="InterPro" id="IPR005218">
    <property type="entry name" value="Diacylglycerol/lipid_kinase"/>
</dbReference>
<dbReference type="Pfam" id="PF00781">
    <property type="entry name" value="DAGK_cat"/>
    <property type="match status" value="1"/>
</dbReference>
<gene>
    <name evidence="14" type="ORF">J0911_14975</name>
</gene>
<evidence type="ECO:0000256" key="11">
    <source>
        <dbReference type="ARBA" id="ARBA00023209"/>
    </source>
</evidence>
<dbReference type="Gene3D" id="2.60.200.40">
    <property type="match status" value="1"/>
</dbReference>
<evidence type="ECO:0000256" key="8">
    <source>
        <dbReference type="ARBA" id="ARBA00022840"/>
    </source>
</evidence>
<reference evidence="15" key="2">
    <citation type="submission" date="2023-07" db="EMBL/GenBank/DDBJ databases">
        <title>Myceligenerans salitolerans sp. nov., a halotolerant actinomycete isolated from a salt lake in Xinjiang, China.</title>
        <authorList>
            <person name="Guan T."/>
        </authorList>
    </citation>
    <scope>NUCLEOTIDE SEQUENCE [LARGE SCALE GENOMIC DNA]</scope>
    <source>
        <strain evidence="15">XHU 5031</strain>
    </source>
</reference>
<keyword evidence="9" id="KW-0460">Magnesium</keyword>
<keyword evidence="3" id="KW-0444">Lipid biosynthesis</keyword>
<reference evidence="14 15" key="1">
    <citation type="submission" date="2021-03" db="EMBL/GenBank/DDBJ databases">
        <authorList>
            <person name="Xin L."/>
        </authorList>
    </citation>
    <scope>NUCLEOTIDE SEQUENCE [LARGE SCALE GENOMIC DNA]</scope>
    <source>
        <strain evidence="14 15">XHU 5031</strain>
    </source>
</reference>
<evidence type="ECO:0000256" key="4">
    <source>
        <dbReference type="ARBA" id="ARBA00022679"/>
    </source>
</evidence>
<evidence type="ECO:0000256" key="9">
    <source>
        <dbReference type="ARBA" id="ARBA00022842"/>
    </source>
</evidence>
<evidence type="ECO:0000256" key="2">
    <source>
        <dbReference type="ARBA" id="ARBA00005983"/>
    </source>
</evidence>
<dbReference type="NCBIfam" id="TIGR00147">
    <property type="entry name" value="YegS/Rv2252/BmrU family lipid kinase"/>
    <property type="match status" value="1"/>
</dbReference>
<dbReference type="InterPro" id="IPR050187">
    <property type="entry name" value="Lipid_Phosphate_FormReg"/>
</dbReference>
<evidence type="ECO:0000313" key="15">
    <source>
        <dbReference type="Proteomes" id="UP000664617"/>
    </source>
</evidence>
<dbReference type="InterPro" id="IPR016064">
    <property type="entry name" value="NAD/diacylglycerol_kinase_sf"/>
</dbReference>
<evidence type="ECO:0000256" key="10">
    <source>
        <dbReference type="ARBA" id="ARBA00023098"/>
    </source>
</evidence>
<organism evidence="14 15">
    <name type="scientific">Myceligenerans salitolerans</name>
    <dbReference type="NCBI Taxonomy" id="1230528"/>
    <lineage>
        <taxon>Bacteria</taxon>
        <taxon>Bacillati</taxon>
        <taxon>Actinomycetota</taxon>
        <taxon>Actinomycetes</taxon>
        <taxon>Micrococcales</taxon>
        <taxon>Promicromonosporaceae</taxon>
        <taxon>Myceligenerans</taxon>
    </lineage>
</organism>
<dbReference type="EMBL" id="JAFMPK010000047">
    <property type="protein sequence ID" value="MBO0610334.1"/>
    <property type="molecule type" value="Genomic_DNA"/>
</dbReference>
<evidence type="ECO:0000256" key="7">
    <source>
        <dbReference type="ARBA" id="ARBA00022777"/>
    </source>
</evidence>
<keyword evidence="5" id="KW-0479">Metal-binding</keyword>
<dbReference type="PANTHER" id="PTHR12358">
    <property type="entry name" value="SPHINGOSINE KINASE"/>
    <property type="match status" value="1"/>
</dbReference>
<evidence type="ECO:0000256" key="1">
    <source>
        <dbReference type="ARBA" id="ARBA00001946"/>
    </source>
</evidence>